<feature type="compositionally biased region" description="Basic and acidic residues" evidence="1">
    <location>
        <begin position="172"/>
        <end position="188"/>
    </location>
</feature>
<dbReference type="Pfam" id="PF10382">
    <property type="entry name" value="ZGRF1-like_N"/>
    <property type="match status" value="1"/>
</dbReference>
<feature type="domain" description="5'-3' DNA helicase ZGRF1-like N-terminal" evidence="2">
    <location>
        <begin position="23"/>
        <end position="103"/>
    </location>
</feature>
<feature type="compositionally biased region" description="Basic and acidic residues" evidence="1">
    <location>
        <begin position="380"/>
        <end position="399"/>
    </location>
</feature>
<dbReference type="AlphaFoldDB" id="A0A6A5YJ57"/>
<feature type="region of interest" description="Disordered" evidence="1">
    <location>
        <begin position="255"/>
        <end position="631"/>
    </location>
</feature>
<dbReference type="EMBL" id="ML977356">
    <property type="protein sequence ID" value="KAF2107126.1"/>
    <property type="molecule type" value="Genomic_DNA"/>
</dbReference>
<reference evidence="3" key="1">
    <citation type="journal article" date="2020" name="Stud. Mycol.">
        <title>101 Dothideomycetes genomes: a test case for predicting lifestyles and emergence of pathogens.</title>
        <authorList>
            <person name="Haridas S."/>
            <person name="Albert R."/>
            <person name="Binder M."/>
            <person name="Bloem J."/>
            <person name="Labutti K."/>
            <person name="Salamov A."/>
            <person name="Andreopoulos B."/>
            <person name="Baker S."/>
            <person name="Barry K."/>
            <person name="Bills G."/>
            <person name="Bluhm B."/>
            <person name="Cannon C."/>
            <person name="Castanera R."/>
            <person name="Culley D."/>
            <person name="Daum C."/>
            <person name="Ezra D."/>
            <person name="Gonzalez J."/>
            <person name="Henrissat B."/>
            <person name="Kuo A."/>
            <person name="Liang C."/>
            <person name="Lipzen A."/>
            <person name="Lutzoni F."/>
            <person name="Magnuson J."/>
            <person name="Mondo S."/>
            <person name="Nolan M."/>
            <person name="Ohm R."/>
            <person name="Pangilinan J."/>
            <person name="Park H.-J."/>
            <person name="Ramirez L."/>
            <person name="Alfaro M."/>
            <person name="Sun H."/>
            <person name="Tritt A."/>
            <person name="Yoshinaga Y."/>
            <person name="Zwiers L.-H."/>
            <person name="Turgeon B."/>
            <person name="Goodwin S."/>
            <person name="Spatafora J."/>
            <person name="Crous P."/>
            <person name="Grigoriev I."/>
        </authorList>
    </citation>
    <scope>NUCLEOTIDE SEQUENCE</scope>
    <source>
        <strain evidence="3">CBS 627.86</strain>
    </source>
</reference>
<feature type="compositionally biased region" description="Low complexity" evidence="1">
    <location>
        <begin position="698"/>
        <end position="711"/>
    </location>
</feature>
<dbReference type="PANTHER" id="PTHR28535">
    <property type="entry name" value="ZINC FINGER GRF-TYPE CONTAINING 1"/>
    <property type="match status" value="1"/>
</dbReference>
<dbReference type="InterPro" id="IPR018838">
    <property type="entry name" value="ZGRF1-like_N"/>
</dbReference>
<accession>A0A6A5YJ57</accession>
<evidence type="ECO:0000259" key="2">
    <source>
        <dbReference type="Pfam" id="PF10382"/>
    </source>
</evidence>
<protein>
    <recommendedName>
        <fullName evidence="2">5'-3' DNA helicase ZGRF1-like N-terminal domain-containing protein</fullName>
    </recommendedName>
</protein>
<proteinExistence type="predicted"/>
<organism evidence="3 4">
    <name type="scientific">Lophiotrema nucula</name>
    <dbReference type="NCBI Taxonomy" id="690887"/>
    <lineage>
        <taxon>Eukaryota</taxon>
        <taxon>Fungi</taxon>
        <taxon>Dikarya</taxon>
        <taxon>Ascomycota</taxon>
        <taxon>Pezizomycotina</taxon>
        <taxon>Dothideomycetes</taxon>
        <taxon>Pleosporomycetidae</taxon>
        <taxon>Pleosporales</taxon>
        <taxon>Lophiotremataceae</taxon>
        <taxon>Lophiotrema</taxon>
    </lineage>
</organism>
<feature type="compositionally biased region" description="Polar residues" evidence="1">
    <location>
        <begin position="261"/>
        <end position="271"/>
    </location>
</feature>
<dbReference type="GO" id="GO:0005634">
    <property type="term" value="C:nucleus"/>
    <property type="evidence" value="ECO:0007669"/>
    <property type="project" value="TreeGrafter"/>
</dbReference>
<feature type="compositionally biased region" description="Pro residues" evidence="1">
    <location>
        <begin position="550"/>
        <end position="560"/>
    </location>
</feature>
<dbReference type="InterPro" id="IPR052800">
    <property type="entry name" value="DNA_Repair_Helicase_ZGRF1"/>
</dbReference>
<dbReference type="GO" id="GO:0006302">
    <property type="term" value="P:double-strand break repair"/>
    <property type="evidence" value="ECO:0007669"/>
    <property type="project" value="TreeGrafter"/>
</dbReference>
<dbReference type="OrthoDB" id="6513042at2759"/>
<evidence type="ECO:0000313" key="4">
    <source>
        <dbReference type="Proteomes" id="UP000799770"/>
    </source>
</evidence>
<dbReference type="GO" id="GO:0035861">
    <property type="term" value="C:site of double-strand break"/>
    <property type="evidence" value="ECO:0007669"/>
    <property type="project" value="TreeGrafter"/>
</dbReference>
<dbReference type="Proteomes" id="UP000799770">
    <property type="component" value="Unassembled WGS sequence"/>
</dbReference>
<evidence type="ECO:0000256" key="1">
    <source>
        <dbReference type="SAM" id="MobiDB-lite"/>
    </source>
</evidence>
<sequence>MTALARSTPRLSAVPASQNTAPVAEFRCLFTHDVRRKQKRWQDGFLKFHTFNNRVMVYDTSRNFLGDTYWKESNELQEGDELALDKGVMVEVAEPMGVSQTDLTPLFEKKRDSPRGKTPVAAHSSSRLPPRPSVPLSNIIRNGSQLKHKSLNTLLGTPKGPIGKAVPIKSPYETRREKENEWAVDRAAKRQKTQHEPGPQTTSSPPKDSPSEDVDPPLAAPEITAATKWTAPIRPLPKPLPREVTVITLDSEPDHFASDVTLPSPQNQKSRVPTAPVSKPNTRRETPAPKTPKLPKGKVPVPHVKALQTPNPPPRASSPPVSVSNRFSHIDATIPIADLQKDPSPVPPPRREPKPKALRLASGTKRGTLLCQSLPQELPRNTREPHKASLKRKETRQAEDVGELAAFEATWPSDNDDPLILADELERPSVITKHKRKAQTRNAEKPSPKKKAKTREASPPSSPGAFEEMETIHGMMDQQLRVPSPPPKQTKSAKSKSAPALESKPTTAKKRQGKQVPTAKPHEETPASRPARLKKPRETVSSPLAVAPTIPAPELPAPDPPSKETSPEAQSRSTTTSPHKVPFSAKGLLKKRNKTTAAPIKPQDRAPDTIAPASKPAAPSLPPHPLRASRTGLLMTTTELSRALLQMPPKSIAADEDPIEDASQAMSPSPTKKLRRSQSENDAPIPSTAAEWEERNMRTTTTTKEQQPTTKTRTKASAKGGLAALVKKTDPRKKFVRTQSLSVETNVVRSASVETDIVSPPIDTDVGPWSTEAFDLFDWRPPAKEGEDAGIGLLVDKS</sequence>
<feature type="compositionally biased region" description="Polar residues" evidence="1">
    <location>
        <begin position="567"/>
        <end position="578"/>
    </location>
</feature>
<feature type="region of interest" description="Disordered" evidence="1">
    <location>
        <begin position="151"/>
        <end position="239"/>
    </location>
</feature>
<evidence type="ECO:0000313" key="3">
    <source>
        <dbReference type="EMBL" id="KAF2107126.1"/>
    </source>
</evidence>
<feature type="region of interest" description="Disordered" evidence="1">
    <location>
        <begin position="651"/>
        <end position="726"/>
    </location>
</feature>
<name>A0A6A5YJ57_9PLEO</name>
<keyword evidence="4" id="KW-1185">Reference proteome</keyword>
<dbReference type="PANTHER" id="PTHR28535:SF1">
    <property type="entry name" value="PROTEIN ZGRF1"/>
    <property type="match status" value="1"/>
</dbReference>
<gene>
    <name evidence="3" type="ORF">BDV96DRAFT_653975</name>
</gene>
<feature type="region of interest" description="Disordered" evidence="1">
    <location>
        <begin position="101"/>
        <end position="138"/>
    </location>
</feature>